<dbReference type="EMBL" id="CADEAL010000325">
    <property type="protein sequence ID" value="CAB1418448.1"/>
    <property type="molecule type" value="Genomic_DNA"/>
</dbReference>
<dbReference type="Proteomes" id="UP001153269">
    <property type="component" value="Unassembled WGS sequence"/>
</dbReference>
<reference evidence="2" key="1">
    <citation type="submission" date="2020-03" db="EMBL/GenBank/DDBJ databases">
        <authorList>
            <person name="Weist P."/>
        </authorList>
    </citation>
    <scope>NUCLEOTIDE SEQUENCE</scope>
</reference>
<feature type="compositionally biased region" description="Basic and acidic residues" evidence="1">
    <location>
        <begin position="24"/>
        <end position="51"/>
    </location>
</feature>
<proteinExistence type="predicted"/>
<protein>
    <submittedName>
        <fullName evidence="2">Uncharacterized protein</fullName>
    </submittedName>
</protein>
<keyword evidence="3" id="KW-1185">Reference proteome</keyword>
<organism evidence="2 3">
    <name type="scientific">Pleuronectes platessa</name>
    <name type="common">European plaice</name>
    <dbReference type="NCBI Taxonomy" id="8262"/>
    <lineage>
        <taxon>Eukaryota</taxon>
        <taxon>Metazoa</taxon>
        <taxon>Chordata</taxon>
        <taxon>Craniata</taxon>
        <taxon>Vertebrata</taxon>
        <taxon>Euteleostomi</taxon>
        <taxon>Actinopterygii</taxon>
        <taxon>Neopterygii</taxon>
        <taxon>Teleostei</taxon>
        <taxon>Neoteleostei</taxon>
        <taxon>Acanthomorphata</taxon>
        <taxon>Carangaria</taxon>
        <taxon>Pleuronectiformes</taxon>
        <taxon>Pleuronectoidei</taxon>
        <taxon>Pleuronectidae</taxon>
        <taxon>Pleuronectes</taxon>
    </lineage>
</organism>
<feature type="region of interest" description="Disordered" evidence="1">
    <location>
        <begin position="16"/>
        <end position="67"/>
    </location>
</feature>
<name>A0A9N7TTZ8_PLEPL</name>
<gene>
    <name evidence="2" type="ORF">PLEPLA_LOCUS6274</name>
</gene>
<dbReference type="AlphaFoldDB" id="A0A9N7TTZ8"/>
<sequence length="114" mass="12530">MFLFCHDLHSLDREKACRPRRKEGRKEGWKEGRQEGRKEGMKEGMKEDRDQLTGATRSGAGSDLTETLHPCEQPVAAACPGVDRHGGGGCAGIILTELPQTLYCRADMGGFKVL</sequence>
<evidence type="ECO:0000256" key="1">
    <source>
        <dbReference type="SAM" id="MobiDB-lite"/>
    </source>
</evidence>
<accession>A0A9N7TTZ8</accession>
<evidence type="ECO:0000313" key="2">
    <source>
        <dbReference type="EMBL" id="CAB1418448.1"/>
    </source>
</evidence>
<comment type="caution">
    <text evidence="2">The sequence shown here is derived from an EMBL/GenBank/DDBJ whole genome shotgun (WGS) entry which is preliminary data.</text>
</comment>
<evidence type="ECO:0000313" key="3">
    <source>
        <dbReference type="Proteomes" id="UP001153269"/>
    </source>
</evidence>